<evidence type="ECO:0000313" key="1">
    <source>
        <dbReference type="EMBL" id="KAI3716539.1"/>
    </source>
</evidence>
<organism evidence="1 2">
    <name type="scientific">Smallanthus sonchifolius</name>
    <dbReference type="NCBI Taxonomy" id="185202"/>
    <lineage>
        <taxon>Eukaryota</taxon>
        <taxon>Viridiplantae</taxon>
        <taxon>Streptophyta</taxon>
        <taxon>Embryophyta</taxon>
        <taxon>Tracheophyta</taxon>
        <taxon>Spermatophyta</taxon>
        <taxon>Magnoliopsida</taxon>
        <taxon>eudicotyledons</taxon>
        <taxon>Gunneridae</taxon>
        <taxon>Pentapetalae</taxon>
        <taxon>asterids</taxon>
        <taxon>campanulids</taxon>
        <taxon>Asterales</taxon>
        <taxon>Asteraceae</taxon>
        <taxon>Asteroideae</taxon>
        <taxon>Heliantheae alliance</taxon>
        <taxon>Millerieae</taxon>
        <taxon>Smallanthus</taxon>
    </lineage>
</organism>
<evidence type="ECO:0000313" key="2">
    <source>
        <dbReference type="Proteomes" id="UP001056120"/>
    </source>
</evidence>
<proteinExistence type="predicted"/>
<reference evidence="2" key="1">
    <citation type="journal article" date="2022" name="Mol. Ecol. Resour.">
        <title>The genomes of chicory, endive, great burdock and yacon provide insights into Asteraceae palaeo-polyploidization history and plant inulin production.</title>
        <authorList>
            <person name="Fan W."/>
            <person name="Wang S."/>
            <person name="Wang H."/>
            <person name="Wang A."/>
            <person name="Jiang F."/>
            <person name="Liu H."/>
            <person name="Zhao H."/>
            <person name="Xu D."/>
            <person name="Zhang Y."/>
        </authorList>
    </citation>
    <scope>NUCLEOTIDE SEQUENCE [LARGE SCALE GENOMIC DNA]</scope>
    <source>
        <strain evidence="2">cv. Yunnan</strain>
    </source>
</reference>
<gene>
    <name evidence="1" type="ORF">L1987_67482</name>
</gene>
<dbReference type="EMBL" id="CM042040">
    <property type="protein sequence ID" value="KAI3716539.1"/>
    <property type="molecule type" value="Genomic_DNA"/>
</dbReference>
<accession>A0ACB9B2F7</accession>
<keyword evidence="2" id="KW-1185">Reference proteome</keyword>
<reference evidence="1 2" key="2">
    <citation type="journal article" date="2022" name="Mol. Ecol. Resour.">
        <title>The genomes of chicory, endive, great burdock and yacon provide insights into Asteraceae paleo-polyploidization history and plant inulin production.</title>
        <authorList>
            <person name="Fan W."/>
            <person name="Wang S."/>
            <person name="Wang H."/>
            <person name="Wang A."/>
            <person name="Jiang F."/>
            <person name="Liu H."/>
            <person name="Zhao H."/>
            <person name="Xu D."/>
            <person name="Zhang Y."/>
        </authorList>
    </citation>
    <scope>NUCLEOTIDE SEQUENCE [LARGE SCALE GENOMIC DNA]</scope>
    <source>
        <strain evidence="2">cv. Yunnan</strain>
        <tissue evidence="1">Leaves</tissue>
    </source>
</reference>
<name>A0ACB9B2F7_9ASTR</name>
<dbReference type="Proteomes" id="UP001056120">
    <property type="component" value="Linkage Group LG23"/>
</dbReference>
<sequence length="88" mass="9932">METGNDEQPSKVPTRPIGRDKAKAEAQVKAKAKPKPKPKLTGKAGLEASEYDLKKLRLIDDLSSSNRVKTEAIEKFEHRIDKLYEIEQ</sequence>
<protein>
    <submittedName>
        <fullName evidence="1">Uncharacterized protein</fullName>
    </submittedName>
</protein>
<comment type="caution">
    <text evidence="1">The sequence shown here is derived from an EMBL/GenBank/DDBJ whole genome shotgun (WGS) entry which is preliminary data.</text>
</comment>